<gene>
    <name evidence="7" type="ORF">BSAL_29915</name>
</gene>
<dbReference type="VEuPathDB" id="TriTrypDB:BSAL_29915"/>
<evidence type="ECO:0000256" key="2">
    <source>
        <dbReference type="ARBA" id="ARBA00022771"/>
    </source>
</evidence>
<sequence length="527" mass="56776">MTASSSGLNINAKEWRSNFPSVKPGKIICQFFAMGGCRHGSDCPYSHELTQEAPEGVDSSAGFFISGRVANLGAQTAVQPETKRTDTDPTFSGAPLFDSQRPSDVYCPPPAPPEIVYSTPQIQSVAHGPQSSHGNFQIPSPSYENQHHDAEGNDNRNPPTGHHFFQHGQQIQSMYTSSLGQGQTENFYQVYAQSQSNVVNHTPVTMIYNQNQKFSLPPQVQGPEVGYSPTYPLQTHTPTIVDQTRFVGHSHNHQLPLSGPTTHYVENAAPIQSTQLYYHAETGSYVVRQPSQVQLTRPASYPSLTPQVHTQNQSQPQYYVSGAVQVSKHAGTPTTYNPVQASYPQAAQHLAAPAFGQLPHQIHSVAQTAGVSPTLHQPTNYHTGFSSPSYQHPTVQVGAAPPGGSSTHAAFFNNNNEAIRQSYQVPSGPSHYLGVEQFAPQLVHDSRRTSGSSLREEYGGASSGGSSPIPTHTGSIEIAIAAPAMLRGPPPVVPKSIDDDGDDECMTSNAHVRGRSGKMMMAPTPLS</sequence>
<dbReference type="AlphaFoldDB" id="A0A0S4JP57"/>
<evidence type="ECO:0000259" key="6">
    <source>
        <dbReference type="PROSITE" id="PS50103"/>
    </source>
</evidence>
<keyword evidence="8" id="KW-1185">Reference proteome</keyword>
<proteinExistence type="predicted"/>
<feature type="zinc finger region" description="C3H1-type" evidence="4">
    <location>
        <begin position="23"/>
        <end position="50"/>
    </location>
</feature>
<keyword evidence="3 4" id="KW-0862">Zinc</keyword>
<dbReference type="GO" id="GO:0008270">
    <property type="term" value="F:zinc ion binding"/>
    <property type="evidence" value="ECO:0007669"/>
    <property type="project" value="UniProtKB-KW"/>
</dbReference>
<dbReference type="Pfam" id="PF00642">
    <property type="entry name" value="zf-CCCH"/>
    <property type="match status" value="1"/>
</dbReference>
<dbReference type="Gene3D" id="4.10.1000.10">
    <property type="entry name" value="Zinc finger, CCCH-type"/>
    <property type="match status" value="1"/>
</dbReference>
<feature type="compositionally biased region" description="Polar residues" evidence="5">
    <location>
        <begin position="118"/>
        <end position="144"/>
    </location>
</feature>
<feature type="compositionally biased region" description="Basic and acidic residues" evidence="5">
    <location>
        <begin position="145"/>
        <end position="154"/>
    </location>
</feature>
<dbReference type="SUPFAM" id="SSF90229">
    <property type="entry name" value="CCCH zinc finger"/>
    <property type="match status" value="1"/>
</dbReference>
<dbReference type="InterPro" id="IPR000571">
    <property type="entry name" value="Znf_CCCH"/>
</dbReference>
<dbReference type="InterPro" id="IPR036855">
    <property type="entry name" value="Znf_CCCH_sf"/>
</dbReference>
<keyword evidence="1 4" id="KW-0479">Metal-binding</keyword>
<evidence type="ECO:0000313" key="8">
    <source>
        <dbReference type="Proteomes" id="UP000051952"/>
    </source>
</evidence>
<dbReference type="EMBL" id="CYKH01001888">
    <property type="protein sequence ID" value="CUG91039.1"/>
    <property type="molecule type" value="Genomic_DNA"/>
</dbReference>
<feature type="region of interest" description="Disordered" evidence="5">
    <location>
        <begin position="446"/>
        <end position="473"/>
    </location>
</feature>
<evidence type="ECO:0000256" key="1">
    <source>
        <dbReference type="ARBA" id="ARBA00022723"/>
    </source>
</evidence>
<feature type="domain" description="C3H1-type" evidence="6">
    <location>
        <begin position="23"/>
        <end position="50"/>
    </location>
</feature>
<reference evidence="8" key="1">
    <citation type="submission" date="2015-09" db="EMBL/GenBank/DDBJ databases">
        <authorList>
            <consortium name="Pathogen Informatics"/>
        </authorList>
    </citation>
    <scope>NUCLEOTIDE SEQUENCE [LARGE SCALE GENOMIC DNA]</scope>
    <source>
        <strain evidence="8">Lake Konstanz</strain>
    </source>
</reference>
<evidence type="ECO:0000256" key="3">
    <source>
        <dbReference type="ARBA" id="ARBA00022833"/>
    </source>
</evidence>
<feature type="region of interest" description="Disordered" evidence="5">
    <location>
        <begin position="508"/>
        <end position="527"/>
    </location>
</feature>
<feature type="region of interest" description="Disordered" evidence="5">
    <location>
        <begin position="76"/>
        <end position="165"/>
    </location>
</feature>
<keyword evidence="2 4" id="KW-0863">Zinc-finger</keyword>
<name>A0A0S4JP57_BODSA</name>
<evidence type="ECO:0000256" key="4">
    <source>
        <dbReference type="PROSITE-ProRule" id="PRU00723"/>
    </source>
</evidence>
<feature type="compositionally biased region" description="Basic and acidic residues" evidence="5">
    <location>
        <begin position="446"/>
        <end position="458"/>
    </location>
</feature>
<dbReference type="PROSITE" id="PS50103">
    <property type="entry name" value="ZF_C3H1"/>
    <property type="match status" value="1"/>
</dbReference>
<organism evidence="7 8">
    <name type="scientific">Bodo saltans</name>
    <name type="common">Flagellated protozoan</name>
    <dbReference type="NCBI Taxonomy" id="75058"/>
    <lineage>
        <taxon>Eukaryota</taxon>
        <taxon>Discoba</taxon>
        <taxon>Euglenozoa</taxon>
        <taxon>Kinetoplastea</taxon>
        <taxon>Metakinetoplastina</taxon>
        <taxon>Eubodonida</taxon>
        <taxon>Bodonidae</taxon>
        <taxon>Bodo</taxon>
    </lineage>
</organism>
<evidence type="ECO:0000256" key="5">
    <source>
        <dbReference type="SAM" id="MobiDB-lite"/>
    </source>
</evidence>
<dbReference type="SMART" id="SM00356">
    <property type="entry name" value="ZnF_C3H1"/>
    <property type="match status" value="1"/>
</dbReference>
<evidence type="ECO:0000313" key="7">
    <source>
        <dbReference type="EMBL" id="CUG91039.1"/>
    </source>
</evidence>
<dbReference type="Proteomes" id="UP000051952">
    <property type="component" value="Unassembled WGS sequence"/>
</dbReference>
<protein>
    <recommendedName>
        <fullName evidence="6">C3H1-type domain-containing protein</fullName>
    </recommendedName>
</protein>
<accession>A0A0S4JP57</accession>
<dbReference type="OrthoDB" id="268010at2759"/>